<keyword evidence="1" id="KW-0245">EGF-like domain</keyword>
<name>A0A819LHG0_9BILA</name>
<accession>A0A819LHG0</accession>
<dbReference type="PROSITE" id="PS50026">
    <property type="entry name" value="EGF_3"/>
    <property type="match status" value="1"/>
</dbReference>
<feature type="disulfide bond" evidence="1">
    <location>
        <begin position="485"/>
        <end position="494"/>
    </location>
</feature>
<dbReference type="EMBL" id="CAJOAZ010002805">
    <property type="protein sequence ID" value="CAF3961148.1"/>
    <property type="molecule type" value="Genomic_DNA"/>
</dbReference>
<evidence type="ECO:0000313" key="3">
    <source>
        <dbReference type="EMBL" id="CAF3961148.1"/>
    </source>
</evidence>
<evidence type="ECO:0000313" key="4">
    <source>
        <dbReference type="Proteomes" id="UP000663844"/>
    </source>
</evidence>
<gene>
    <name evidence="3" type="ORF">OXD698_LOCUS27261</name>
</gene>
<comment type="caution">
    <text evidence="3">The sequence shown here is derived from an EMBL/GenBank/DDBJ whole genome shotgun (WGS) entry which is preliminary data.</text>
</comment>
<feature type="domain" description="EGF-like" evidence="2">
    <location>
        <begin position="463"/>
        <end position="495"/>
    </location>
</feature>
<proteinExistence type="predicted"/>
<dbReference type="PROSITE" id="PS00022">
    <property type="entry name" value="EGF_1"/>
    <property type="match status" value="1"/>
</dbReference>
<reference evidence="3" key="1">
    <citation type="submission" date="2021-02" db="EMBL/GenBank/DDBJ databases">
        <authorList>
            <person name="Nowell W R."/>
        </authorList>
    </citation>
    <scope>NUCLEOTIDE SEQUENCE</scope>
</reference>
<feature type="disulfide bond" evidence="1">
    <location>
        <begin position="467"/>
        <end position="477"/>
    </location>
</feature>
<organism evidence="3 4">
    <name type="scientific">Adineta steineri</name>
    <dbReference type="NCBI Taxonomy" id="433720"/>
    <lineage>
        <taxon>Eukaryota</taxon>
        <taxon>Metazoa</taxon>
        <taxon>Spiralia</taxon>
        <taxon>Gnathifera</taxon>
        <taxon>Rotifera</taxon>
        <taxon>Eurotatoria</taxon>
        <taxon>Bdelloidea</taxon>
        <taxon>Adinetida</taxon>
        <taxon>Adinetidae</taxon>
        <taxon>Adineta</taxon>
    </lineage>
</organism>
<protein>
    <recommendedName>
        <fullName evidence="2">EGF-like domain-containing protein</fullName>
    </recommendedName>
</protein>
<comment type="caution">
    <text evidence="1">Lacks conserved residue(s) required for the propagation of feature annotation.</text>
</comment>
<dbReference type="InterPro" id="IPR000742">
    <property type="entry name" value="EGF"/>
</dbReference>
<dbReference type="PROSITE" id="PS01186">
    <property type="entry name" value="EGF_2"/>
    <property type="match status" value="1"/>
</dbReference>
<keyword evidence="1" id="KW-1015">Disulfide bond</keyword>
<sequence>MRFCDLLNYNLKYSFFSRIEFLVQSIHIHILLIKSNSRFEQYLSCRVPCSFDRIRDGDESDIDCGGSRCPKCGNAMNCKEDCDCISNICKNGRCASYLSCEDNIKNQNETDIDCGGIKCPRCDNLKNCSDDCDCISGACKNNQCIENGSTTSSIQNTTLTPSTAVSANSTSPSSAMSTISASLTSISANSSSTSPIQNATSVPFTTVFTNSNLTSSAMNTISVSLTSISANLSSTSPIRNATSIPFTTVFTNSNSTSSAMSTISANSSSASTFSTTFSANSTSPSSAISITSASLTSISANSSSASAPATTVSVDSASVSPTSTSANSSPTSAIQKTISISLTPALTNSSLASTVMSTTLGASTFTPQRSNPTSTASVTTSITVSKCIDRIKNEDETDIDCGGSRCPKCNNIMNCNDNSDCISGYCKNKKCNPIETCDDKMKNQDETDIDCGGSKCPKCQDTKIYKCVPACKNDGKCVSENNCSCPIGFSGPTCEVQSVGLCTDTEAISSNPILLITFGRGSAQYSRSKPANFNFSTTYKQQFEPKTNDGMFSFINSIHNDFLGTWHTGAKDHTGDQGGYMFLVNADYQPGQFYNGTVKNLCVGLRYEFSVYLANVCNGADRIEPNVRFEVRSLTNGNQLLAQLRSGNIPVTKNLTWKKYGLSFTAPTSSVVLLMISDARGGSGNDIVIDDIGLRVCSHKGTGFCPSN</sequence>
<dbReference type="AlphaFoldDB" id="A0A819LHG0"/>
<dbReference type="Proteomes" id="UP000663844">
    <property type="component" value="Unassembled WGS sequence"/>
</dbReference>
<evidence type="ECO:0000256" key="1">
    <source>
        <dbReference type="PROSITE-ProRule" id="PRU00076"/>
    </source>
</evidence>
<evidence type="ECO:0000259" key="2">
    <source>
        <dbReference type="PROSITE" id="PS50026"/>
    </source>
</evidence>